<evidence type="ECO:0000313" key="3">
    <source>
        <dbReference type="Proteomes" id="UP000515512"/>
    </source>
</evidence>
<keyword evidence="3" id="KW-1185">Reference proteome</keyword>
<feature type="domain" description="Predicted DNA-binding protein ribbon-helix-helix" evidence="1">
    <location>
        <begin position="1"/>
        <end position="40"/>
    </location>
</feature>
<proteinExistence type="predicted"/>
<organism evidence="2 3">
    <name type="scientific">Nocardia huaxiensis</name>
    <dbReference type="NCBI Taxonomy" id="2755382"/>
    <lineage>
        <taxon>Bacteria</taxon>
        <taxon>Bacillati</taxon>
        <taxon>Actinomycetota</taxon>
        <taxon>Actinomycetes</taxon>
        <taxon>Mycobacteriales</taxon>
        <taxon>Nocardiaceae</taxon>
        <taxon>Nocardia</taxon>
    </lineage>
</organism>
<dbReference type="CDD" id="cd21631">
    <property type="entry name" value="RHH_CopG_NikR-like"/>
    <property type="match status" value="1"/>
</dbReference>
<sequence length="76" mass="8378">MKAKTSVYLDTEQAARLKEAAEATGRSEADLIREGIDLVLLRAHKVRRTRPRPSFDSGDPEFAANSADMLGEAYGR</sequence>
<gene>
    <name evidence="2" type="ORF">H0264_13370</name>
</gene>
<dbReference type="KEGG" id="nhu:H0264_13370"/>
<dbReference type="AlphaFoldDB" id="A0A7D6Z518"/>
<accession>A0A7D6Z518</accession>
<dbReference type="Pfam" id="PF12651">
    <property type="entry name" value="RHH_3"/>
    <property type="match status" value="1"/>
</dbReference>
<evidence type="ECO:0000313" key="2">
    <source>
        <dbReference type="EMBL" id="QLY33086.1"/>
    </source>
</evidence>
<dbReference type="InterPro" id="IPR038733">
    <property type="entry name" value="Predicted_DNA_bind_prot_RHH"/>
</dbReference>
<evidence type="ECO:0000259" key="1">
    <source>
        <dbReference type="Pfam" id="PF12651"/>
    </source>
</evidence>
<dbReference type="Proteomes" id="UP000515512">
    <property type="component" value="Chromosome"/>
</dbReference>
<reference evidence="2 3" key="1">
    <citation type="submission" date="2020-07" db="EMBL/GenBank/DDBJ databases">
        <authorList>
            <person name="Zhuang K."/>
            <person name="Ran Y."/>
        </authorList>
    </citation>
    <scope>NUCLEOTIDE SEQUENCE [LARGE SCALE GENOMIC DNA]</scope>
    <source>
        <strain evidence="2 3">WCH-YHL-001</strain>
    </source>
</reference>
<name>A0A7D6Z518_9NOCA</name>
<dbReference type="EMBL" id="CP059399">
    <property type="protein sequence ID" value="QLY33086.1"/>
    <property type="molecule type" value="Genomic_DNA"/>
</dbReference>
<dbReference type="RefSeq" id="WP_181584250.1">
    <property type="nucleotide sequence ID" value="NZ_CP059399.1"/>
</dbReference>
<protein>
    <submittedName>
        <fullName evidence="2">Ribbon-helix-helix domain-containing protein</fullName>
    </submittedName>
</protein>